<evidence type="ECO:0000313" key="3">
    <source>
        <dbReference type="EMBL" id="KAF1989265.1"/>
    </source>
</evidence>
<dbReference type="SUPFAM" id="SSF46565">
    <property type="entry name" value="Chaperone J-domain"/>
    <property type="match status" value="1"/>
</dbReference>
<dbReference type="PRINTS" id="PR00625">
    <property type="entry name" value="JDOMAIN"/>
</dbReference>
<accession>A0A6G1H7X9</accession>
<dbReference type="SMART" id="SM00271">
    <property type="entry name" value="DnaJ"/>
    <property type="match status" value="1"/>
</dbReference>
<name>A0A6G1H7X9_9PEZI</name>
<dbReference type="CDD" id="cd06257">
    <property type="entry name" value="DnaJ"/>
    <property type="match status" value="1"/>
</dbReference>
<dbReference type="Pfam" id="PF00226">
    <property type="entry name" value="DnaJ"/>
    <property type="match status" value="1"/>
</dbReference>
<dbReference type="Proteomes" id="UP000800041">
    <property type="component" value="Unassembled WGS sequence"/>
</dbReference>
<evidence type="ECO:0000259" key="2">
    <source>
        <dbReference type="PROSITE" id="PS50076"/>
    </source>
</evidence>
<evidence type="ECO:0000313" key="4">
    <source>
        <dbReference type="Proteomes" id="UP000800041"/>
    </source>
</evidence>
<keyword evidence="4" id="KW-1185">Reference proteome</keyword>
<dbReference type="PANTHER" id="PTHR46620:SF1">
    <property type="entry name" value="J DOMAIN-CONTAINING PROTEIN SPF31"/>
    <property type="match status" value="1"/>
</dbReference>
<dbReference type="PROSITE" id="PS50076">
    <property type="entry name" value="DNAJ_2"/>
    <property type="match status" value="1"/>
</dbReference>
<proteinExistence type="predicted"/>
<dbReference type="PANTHER" id="PTHR46620">
    <property type="entry name" value="J DOMAIN-CONTAINING PROTEIN SPF31"/>
    <property type="match status" value="1"/>
</dbReference>
<dbReference type="Gene3D" id="1.10.287.110">
    <property type="entry name" value="DnaJ domain"/>
    <property type="match status" value="1"/>
</dbReference>
<feature type="compositionally biased region" description="Basic residues" evidence="1">
    <location>
        <begin position="206"/>
        <end position="215"/>
    </location>
</feature>
<feature type="compositionally biased region" description="Basic and acidic residues" evidence="1">
    <location>
        <begin position="150"/>
        <end position="167"/>
    </location>
</feature>
<dbReference type="AlphaFoldDB" id="A0A6G1H7X9"/>
<feature type="region of interest" description="Disordered" evidence="1">
    <location>
        <begin position="150"/>
        <end position="180"/>
    </location>
</feature>
<dbReference type="EMBL" id="ML977145">
    <property type="protein sequence ID" value="KAF1989265.1"/>
    <property type="molecule type" value="Genomic_DNA"/>
</dbReference>
<dbReference type="OrthoDB" id="342454at2759"/>
<dbReference type="InterPro" id="IPR001623">
    <property type="entry name" value="DnaJ_domain"/>
</dbReference>
<dbReference type="InterPro" id="IPR036869">
    <property type="entry name" value="J_dom_sf"/>
</dbReference>
<sequence>MAEETTDALLQLAKEQKEFEKDAEIDRILRAFRLDAYAVLDLQPGVPESDIKAHYRKKSLFVHPDKTKNPKAPDAFDRLAKAHQTLLDDKQRQRLDEAIGDARSVLMRERKWTADSEEVRDESFLELWRDKAKYVLMDYEKDRFRREKAMMREQGREERKAEEELTALKRKREHDKNWEKTRDERIGSWRDFADKQAAAKRGEGSKKKKKLKVLG</sequence>
<reference evidence="3" key="1">
    <citation type="journal article" date="2020" name="Stud. Mycol.">
        <title>101 Dothideomycetes genomes: a test case for predicting lifestyles and emergence of pathogens.</title>
        <authorList>
            <person name="Haridas S."/>
            <person name="Albert R."/>
            <person name="Binder M."/>
            <person name="Bloem J."/>
            <person name="Labutti K."/>
            <person name="Salamov A."/>
            <person name="Andreopoulos B."/>
            <person name="Baker S."/>
            <person name="Barry K."/>
            <person name="Bills G."/>
            <person name="Bluhm B."/>
            <person name="Cannon C."/>
            <person name="Castanera R."/>
            <person name="Culley D."/>
            <person name="Daum C."/>
            <person name="Ezra D."/>
            <person name="Gonzalez J."/>
            <person name="Henrissat B."/>
            <person name="Kuo A."/>
            <person name="Liang C."/>
            <person name="Lipzen A."/>
            <person name="Lutzoni F."/>
            <person name="Magnuson J."/>
            <person name="Mondo S."/>
            <person name="Nolan M."/>
            <person name="Ohm R."/>
            <person name="Pangilinan J."/>
            <person name="Park H.-J."/>
            <person name="Ramirez L."/>
            <person name="Alfaro M."/>
            <person name="Sun H."/>
            <person name="Tritt A."/>
            <person name="Yoshinaga Y."/>
            <person name="Zwiers L.-H."/>
            <person name="Turgeon B."/>
            <person name="Goodwin S."/>
            <person name="Spatafora J."/>
            <person name="Crous P."/>
            <person name="Grigoriev I."/>
        </authorList>
    </citation>
    <scope>NUCLEOTIDE SEQUENCE</scope>
    <source>
        <strain evidence="3">CBS 113979</strain>
    </source>
</reference>
<organism evidence="3 4">
    <name type="scientific">Aulographum hederae CBS 113979</name>
    <dbReference type="NCBI Taxonomy" id="1176131"/>
    <lineage>
        <taxon>Eukaryota</taxon>
        <taxon>Fungi</taxon>
        <taxon>Dikarya</taxon>
        <taxon>Ascomycota</taxon>
        <taxon>Pezizomycotina</taxon>
        <taxon>Dothideomycetes</taxon>
        <taxon>Pleosporomycetidae</taxon>
        <taxon>Aulographales</taxon>
        <taxon>Aulographaceae</taxon>
    </lineage>
</organism>
<feature type="domain" description="J" evidence="2">
    <location>
        <begin position="35"/>
        <end position="99"/>
    </location>
</feature>
<evidence type="ECO:0000256" key="1">
    <source>
        <dbReference type="SAM" id="MobiDB-lite"/>
    </source>
</evidence>
<gene>
    <name evidence="3" type="ORF">K402DRAFT_326664</name>
</gene>
<protein>
    <submittedName>
        <fullName evidence="3">DnaJ-domain-containing protein</fullName>
    </submittedName>
</protein>
<feature type="region of interest" description="Disordered" evidence="1">
    <location>
        <begin position="196"/>
        <end position="215"/>
    </location>
</feature>